<sequence length="147" mass="17985">MSVSWLETVPVYSSSSLFSYKKEEIRELLTQKRKILNVSEFNAFMQGDYFYLVEREGRRRDNENYLCVRLNFSNRSTFYEDSHDFLNALAQICDEFEKIEYDWKRYFSTTVYKKNCLFEIHCASYLVMNVLIFLHKTWQVWRDLRKE</sequence>
<protein>
    <submittedName>
        <fullName evidence="1">Uncharacterized protein</fullName>
    </submittedName>
</protein>
<name>C5RZI8_9PAST</name>
<dbReference type="AlphaFoldDB" id="C5RZI8"/>
<proteinExistence type="predicted"/>
<evidence type="ECO:0000313" key="1">
    <source>
        <dbReference type="EMBL" id="EER47843.1"/>
    </source>
</evidence>
<evidence type="ECO:0000313" key="2">
    <source>
        <dbReference type="Proteomes" id="UP000005532"/>
    </source>
</evidence>
<comment type="caution">
    <text evidence="1">The sequence shown here is derived from an EMBL/GenBank/DDBJ whole genome shotgun (WGS) entry which is preliminary data.</text>
</comment>
<reference evidence="1 2" key="1">
    <citation type="journal article" date="2010" name="Vet. Microbiol.">
        <title>Production of haemolysins by strains of the Actinobacillus minor/porcitonsillarum complex.</title>
        <authorList>
            <person name="Arya G."/>
            <person name="Niven D.F."/>
        </authorList>
    </citation>
    <scope>NUCLEOTIDE SEQUENCE [LARGE SCALE GENOMIC DNA]</scope>
    <source>
        <strain evidence="1 2">NM305</strain>
    </source>
</reference>
<gene>
    <name evidence="1" type="ORF">AM305_05404</name>
</gene>
<accession>C5RZI8</accession>
<dbReference type="EMBL" id="ACQL01000055">
    <property type="protein sequence ID" value="EER47843.1"/>
    <property type="molecule type" value="Genomic_DNA"/>
</dbReference>
<organism evidence="1 2">
    <name type="scientific">Actinobacillus minor NM305</name>
    <dbReference type="NCBI Taxonomy" id="637911"/>
    <lineage>
        <taxon>Bacteria</taxon>
        <taxon>Pseudomonadati</taxon>
        <taxon>Pseudomonadota</taxon>
        <taxon>Gammaproteobacteria</taxon>
        <taxon>Pasteurellales</taxon>
        <taxon>Pasteurellaceae</taxon>
        <taxon>Actinobacillus</taxon>
    </lineage>
</organism>
<dbReference type="RefSeq" id="WP_005822601.1">
    <property type="nucleotide sequence ID" value="NZ_ACQL01000055.1"/>
</dbReference>
<dbReference type="Proteomes" id="UP000005532">
    <property type="component" value="Unassembled WGS sequence"/>
</dbReference>